<keyword evidence="4" id="KW-1003">Cell membrane</keyword>
<dbReference type="Gene3D" id="3.30.565.10">
    <property type="entry name" value="Histidine kinase-like ATPase, C-terminal domain"/>
    <property type="match status" value="1"/>
</dbReference>
<feature type="domain" description="Histidine kinase" evidence="14">
    <location>
        <begin position="122"/>
        <end position="299"/>
    </location>
</feature>
<keyword evidence="9" id="KW-0067">ATP-binding</keyword>
<dbReference type="Pfam" id="PF02518">
    <property type="entry name" value="HATPase_c"/>
    <property type="match status" value="1"/>
</dbReference>
<evidence type="ECO:0000256" key="13">
    <source>
        <dbReference type="SAM" id="Phobius"/>
    </source>
</evidence>
<feature type="transmembrane region" description="Helical" evidence="13">
    <location>
        <begin position="41"/>
        <end position="58"/>
    </location>
</feature>
<comment type="subcellular location">
    <subcellularLocation>
        <location evidence="2">Cell membrane</location>
        <topology evidence="2">Multi-pass membrane protein</topology>
    </subcellularLocation>
</comment>
<dbReference type="HOGENOM" id="CLU_000445_13_1_9"/>
<keyword evidence="10 13" id="KW-1133">Transmembrane helix</keyword>
<keyword evidence="7" id="KW-0547">Nucleotide-binding</keyword>
<keyword evidence="8 15" id="KW-0418">Kinase</keyword>
<dbReference type="PANTHER" id="PTHR45453:SF2">
    <property type="entry name" value="HISTIDINE KINASE"/>
    <property type="match status" value="1"/>
</dbReference>
<dbReference type="GO" id="GO:0004721">
    <property type="term" value="F:phosphoprotein phosphatase activity"/>
    <property type="evidence" value="ECO:0007669"/>
    <property type="project" value="TreeGrafter"/>
</dbReference>
<evidence type="ECO:0000256" key="3">
    <source>
        <dbReference type="ARBA" id="ARBA00012438"/>
    </source>
</evidence>
<dbReference type="InterPro" id="IPR036097">
    <property type="entry name" value="HisK_dim/P_sf"/>
</dbReference>
<evidence type="ECO:0000256" key="2">
    <source>
        <dbReference type="ARBA" id="ARBA00004651"/>
    </source>
</evidence>
<evidence type="ECO:0000256" key="1">
    <source>
        <dbReference type="ARBA" id="ARBA00000085"/>
    </source>
</evidence>
<evidence type="ECO:0000256" key="5">
    <source>
        <dbReference type="ARBA" id="ARBA00022679"/>
    </source>
</evidence>
<dbReference type="EMBL" id="BA000004">
    <property type="protein sequence ID" value="BAB06419.1"/>
    <property type="molecule type" value="Genomic_DNA"/>
</dbReference>
<evidence type="ECO:0000256" key="4">
    <source>
        <dbReference type="ARBA" id="ARBA00022475"/>
    </source>
</evidence>
<dbReference type="GO" id="GO:0016036">
    <property type="term" value="P:cellular response to phosphate starvation"/>
    <property type="evidence" value="ECO:0007669"/>
    <property type="project" value="TreeGrafter"/>
</dbReference>
<evidence type="ECO:0000313" key="15">
    <source>
        <dbReference type="EMBL" id="BAB06419.1"/>
    </source>
</evidence>
<dbReference type="InterPro" id="IPR003594">
    <property type="entry name" value="HATPase_dom"/>
</dbReference>
<keyword evidence="6 13" id="KW-0812">Transmembrane</keyword>
<evidence type="ECO:0000256" key="9">
    <source>
        <dbReference type="ARBA" id="ARBA00022840"/>
    </source>
</evidence>
<dbReference type="PIR" id="D83987">
    <property type="entry name" value="D83987"/>
</dbReference>
<dbReference type="OrthoDB" id="9780487at2"/>
<dbReference type="PANTHER" id="PTHR45453">
    <property type="entry name" value="PHOSPHATE REGULON SENSOR PROTEIN PHOR"/>
    <property type="match status" value="1"/>
</dbReference>
<evidence type="ECO:0000256" key="12">
    <source>
        <dbReference type="ARBA" id="ARBA00023136"/>
    </source>
</evidence>
<evidence type="ECO:0000256" key="10">
    <source>
        <dbReference type="ARBA" id="ARBA00022989"/>
    </source>
</evidence>
<dbReference type="GO" id="GO:0005524">
    <property type="term" value="F:ATP binding"/>
    <property type="evidence" value="ECO:0007669"/>
    <property type="project" value="UniProtKB-KW"/>
</dbReference>
<dbReference type="SUPFAM" id="SSF47384">
    <property type="entry name" value="Homodimeric domain of signal transducing histidine kinase"/>
    <property type="match status" value="1"/>
</dbReference>
<evidence type="ECO:0000256" key="7">
    <source>
        <dbReference type="ARBA" id="ARBA00022741"/>
    </source>
</evidence>
<comment type="catalytic activity">
    <reaction evidence="1">
        <text>ATP + protein L-histidine = ADP + protein N-phospho-L-histidine.</text>
        <dbReference type="EC" id="2.7.13.3"/>
    </reaction>
</comment>
<dbReference type="EC" id="2.7.13.3" evidence="3"/>
<evidence type="ECO:0000256" key="8">
    <source>
        <dbReference type="ARBA" id="ARBA00022777"/>
    </source>
</evidence>
<dbReference type="AlphaFoldDB" id="Q9K9E8"/>
<reference evidence="15 16" key="1">
    <citation type="journal article" date="2000" name="Nucleic Acids Res.">
        <title>Complete genome sequence of the alkaliphilic bacterium Bacillus halodurans and genomic sequence comparison with Bacillus subtilis.</title>
        <authorList>
            <person name="Takami H."/>
            <person name="Nakasone K."/>
            <person name="Takaki Y."/>
            <person name="Maeno G."/>
            <person name="Sasaki R."/>
            <person name="Masui N."/>
            <person name="Fuji F."/>
            <person name="Hirama C."/>
            <person name="Nakamura Y."/>
            <person name="Ogasawara N."/>
            <person name="Kuhara S."/>
            <person name="Horikoshi K."/>
        </authorList>
    </citation>
    <scope>NUCLEOTIDE SEQUENCE [LARGE SCALE GENOMIC DNA]</scope>
    <source>
        <strain evidence="16">ATCC BAA-125 / DSM 18197 / FERM 7344 / JCM 9153 / C-125</strain>
    </source>
</reference>
<dbReference type="eggNOG" id="COG0642">
    <property type="taxonomic scope" value="Bacteria"/>
</dbReference>
<dbReference type="GO" id="GO:0000155">
    <property type="term" value="F:phosphorelay sensor kinase activity"/>
    <property type="evidence" value="ECO:0007669"/>
    <property type="project" value="InterPro"/>
</dbReference>
<sequence length="343" mass="40507">MFRTVFIAFIKDRSLFSLFYFLGVGSVLLFFYISHPAQSEIMYPTLIACFLYILYLLIEWSKYGHFHRQLKKRHAGESRELAPKTEEQRVMTELIETVTSDFRRDMSQLHIQNKERLYLVSHWIHQLKTPVSVNELLMDQLLKEETNSQSVDLLKRMKRENRGLHSRIEQGLTMIRMEGFEHDFEPRPVHLLSSLRKVVNARKSEFIYHHILPVIEGMEGVRIITDEKWNEVLLEQIISNAVKYSRGQGEMKKIYLSGQADGEAWILTIRDEGVGIPPYDLERVFEPFFTGENGAKVSGFLRDWFIYMWKNCQRTRAHDCNTVTSGQRNRNIDSLPYEIVRYF</sequence>
<dbReference type="InterPro" id="IPR036890">
    <property type="entry name" value="HATPase_C_sf"/>
</dbReference>
<keyword evidence="5" id="KW-0808">Transferase</keyword>
<evidence type="ECO:0000256" key="6">
    <source>
        <dbReference type="ARBA" id="ARBA00022692"/>
    </source>
</evidence>
<keyword evidence="16" id="KW-1185">Reference proteome</keyword>
<dbReference type="InterPro" id="IPR005467">
    <property type="entry name" value="His_kinase_dom"/>
</dbReference>
<evidence type="ECO:0000256" key="11">
    <source>
        <dbReference type="ARBA" id="ARBA00023012"/>
    </source>
</evidence>
<name>Q9K9E8_HALH5</name>
<gene>
    <name evidence="15" type="ordered locus">BH2700</name>
</gene>
<dbReference type="GO" id="GO:0005886">
    <property type="term" value="C:plasma membrane"/>
    <property type="evidence" value="ECO:0007669"/>
    <property type="project" value="UniProtKB-SubCell"/>
</dbReference>
<proteinExistence type="predicted"/>
<evidence type="ECO:0000259" key="14">
    <source>
        <dbReference type="PROSITE" id="PS50109"/>
    </source>
</evidence>
<evidence type="ECO:0000313" key="16">
    <source>
        <dbReference type="Proteomes" id="UP000001258"/>
    </source>
</evidence>
<dbReference type="KEGG" id="bha:BH2700"/>
<accession>Q9K9E8</accession>
<dbReference type="PROSITE" id="PS50109">
    <property type="entry name" value="HIS_KIN"/>
    <property type="match status" value="1"/>
</dbReference>
<dbReference type="InterPro" id="IPR050351">
    <property type="entry name" value="BphY/WalK/GraS-like"/>
</dbReference>
<protein>
    <recommendedName>
        <fullName evidence="3">histidine kinase</fullName>
        <ecNumber evidence="3">2.7.13.3</ecNumber>
    </recommendedName>
</protein>
<keyword evidence="11" id="KW-0902">Two-component regulatory system</keyword>
<feature type="transmembrane region" description="Helical" evidence="13">
    <location>
        <begin position="15"/>
        <end position="35"/>
    </location>
</feature>
<dbReference type="SUPFAM" id="SSF55874">
    <property type="entry name" value="ATPase domain of HSP90 chaperone/DNA topoisomerase II/histidine kinase"/>
    <property type="match status" value="1"/>
</dbReference>
<organism evidence="15 16">
    <name type="scientific">Halalkalibacterium halodurans (strain ATCC BAA-125 / DSM 18197 / FERM 7344 / JCM 9153 / C-125)</name>
    <name type="common">Bacillus halodurans</name>
    <dbReference type="NCBI Taxonomy" id="272558"/>
    <lineage>
        <taxon>Bacteria</taxon>
        <taxon>Bacillati</taxon>
        <taxon>Bacillota</taxon>
        <taxon>Bacilli</taxon>
        <taxon>Bacillales</taxon>
        <taxon>Bacillaceae</taxon>
        <taxon>Halalkalibacterium (ex Joshi et al. 2022)</taxon>
    </lineage>
</organism>
<keyword evidence="12 13" id="KW-0472">Membrane</keyword>
<dbReference type="Proteomes" id="UP000001258">
    <property type="component" value="Chromosome"/>
</dbReference>
<dbReference type="STRING" id="272558.gene:10728598"/>